<dbReference type="Pfam" id="PF00005">
    <property type="entry name" value="ABC_tran"/>
    <property type="match status" value="1"/>
</dbReference>
<dbReference type="InterPro" id="IPR027417">
    <property type="entry name" value="P-loop_NTPase"/>
</dbReference>
<dbReference type="GO" id="GO:0043190">
    <property type="term" value="C:ATP-binding cassette (ABC) transporter complex"/>
    <property type="evidence" value="ECO:0007669"/>
    <property type="project" value="TreeGrafter"/>
</dbReference>
<dbReference type="EMBL" id="JALBUF010000007">
    <property type="protein sequence ID" value="MCI0183996.1"/>
    <property type="molecule type" value="Genomic_DNA"/>
</dbReference>
<comment type="caution">
    <text evidence="13">The sequence shown here is derived from an EMBL/GenBank/DDBJ whole genome shotgun (WGS) entry which is preliminary data.</text>
</comment>
<reference evidence="13" key="1">
    <citation type="submission" date="2022-03" db="EMBL/GenBank/DDBJ databases">
        <title>Draft Genome Sequence of Firmicute Strain S0AB, a Heterotrophic Iron/Sulfur-Oxidizing Extreme Acidophile.</title>
        <authorList>
            <person name="Vergara E."/>
            <person name="Pakostova E."/>
            <person name="Johnson D.B."/>
            <person name="Holmes D.S."/>
        </authorList>
    </citation>
    <scope>NUCLEOTIDE SEQUENCE</scope>
    <source>
        <strain evidence="13">S0AB</strain>
    </source>
</reference>
<keyword evidence="5 11" id="KW-0812">Transmembrane</keyword>
<comment type="similarity">
    <text evidence="2">Belongs to the ABC transporter superfamily.</text>
</comment>
<protein>
    <submittedName>
        <fullName evidence="13">Energy-coupling factor transporter transmembrane protein EcfT</fullName>
    </submittedName>
</protein>
<evidence type="ECO:0000256" key="11">
    <source>
        <dbReference type="SAM" id="Phobius"/>
    </source>
</evidence>
<dbReference type="InterPro" id="IPR015856">
    <property type="entry name" value="ABC_transpr_CbiO/EcfA_su"/>
</dbReference>
<feature type="transmembrane region" description="Helical" evidence="11">
    <location>
        <begin position="494"/>
        <end position="516"/>
    </location>
</feature>
<sequence>MPIHIKNLTIYERNSSKTILDHLDCTINDQQITLIIGKTGAGKSTFLDAISGLIEIDSGFITYDEQPLWGKRRPSKEIILSTGNVFQSPWQQLFARTVDAEFIYSLKVYHLTKEEIEKRITSTLVQVGLPQTVRNDSTLTLSEGQKRRVALGSTFATEPKWLFLDEPTSGLDSNGAQRIVNYLLEQKKRITGGIIIVTHDLDTFLPVADQVIVMQDGHIVAQMQPVELCAHPDVLLSADIGYPHYIELIQSLRQFGLPVPLEILSAKDMATWLLMNAIGIAHNHHIEEGEKKLHGEIQRGSKEISSLALPEEQLEHLAMRLDPRAKWLIYIMFSFGIFYQSDWIGLIFPALLTTGAVVISRVSYRKIGTVTKPFLFLIGISFLLSGLQFGHQPSLFHVGEVGFNFSNGLVTLLSLSKILLIMILGGLLSATTSPLQVKRSLEQPLSRLPMLRVPVEAFSLATMLIFRFIPIIFRETNRFSKITRARAKHYTKQGTITFTDIVALIIPLLLSVLQLGSDLVLAMESRGYQRIGMERTSSTHLHMKREDYIALCIGLLSFVFLLLAR</sequence>
<dbReference type="InterPro" id="IPR003339">
    <property type="entry name" value="ABC/ECF_trnsptr_transmembrane"/>
</dbReference>
<keyword evidence="7" id="KW-0067">ATP-binding</keyword>
<evidence type="ECO:0000313" key="13">
    <source>
        <dbReference type="EMBL" id="MCI0183996.1"/>
    </source>
</evidence>
<evidence type="ECO:0000259" key="12">
    <source>
        <dbReference type="PROSITE" id="PS50893"/>
    </source>
</evidence>
<evidence type="ECO:0000256" key="3">
    <source>
        <dbReference type="ARBA" id="ARBA00022448"/>
    </source>
</evidence>
<dbReference type="InterPro" id="IPR050095">
    <property type="entry name" value="ECF_ABC_transporter_ATP-bd"/>
</dbReference>
<dbReference type="Pfam" id="PF02361">
    <property type="entry name" value="CbiQ"/>
    <property type="match status" value="1"/>
</dbReference>
<dbReference type="GO" id="GO:0005524">
    <property type="term" value="F:ATP binding"/>
    <property type="evidence" value="ECO:0007669"/>
    <property type="project" value="UniProtKB-KW"/>
</dbReference>
<dbReference type="SMART" id="SM00382">
    <property type="entry name" value="AAA"/>
    <property type="match status" value="1"/>
</dbReference>
<feature type="transmembrane region" description="Helical" evidence="11">
    <location>
        <begin position="548"/>
        <end position="564"/>
    </location>
</feature>
<evidence type="ECO:0000256" key="1">
    <source>
        <dbReference type="ARBA" id="ARBA00004141"/>
    </source>
</evidence>
<evidence type="ECO:0000256" key="10">
    <source>
        <dbReference type="ARBA" id="ARBA00023136"/>
    </source>
</evidence>
<dbReference type="PROSITE" id="PS50893">
    <property type="entry name" value="ABC_TRANSPORTER_2"/>
    <property type="match status" value="1"/>
</dbReference>
<keyword evidence="9 11" id="KW-1133">Transmembrane helix</keyword>
<dbReference type="CDD" id="cd03225">
    <property type="entry name" value="ABC_cobalt_CbiO_domain1"/>
    <property type="match status" value="1"/>
</dbReference>
<keyword evidence="14" id="KW-1185">Reference proteome</keyword>
<dbReference type="GO" id="GO:0016887">
    <property type="term" value="F:ATP hydrolysis activity"/>
    <property type="evidence" value="ECO:0007669"/>
    <property type="project" value="InterPro"/>
</dbReference>
<dbReference type="GO" id="GO:0042626">
    <property type="term" value="F:ATPase-coupled transmembrane transporter activity"/>
    <property type="evidence" value="ECO:0007669"/>
    <property type="project" value="TreeGrafter"/>
</dbReference>
<dbReference type="AlphaFoldDB" id="A0A9X1V9C3"/>
<feature type="transmembrane region" description="Helical" evidence="11">
    <location>
        <begin position="372"/>
        <end position="389"/>
    </location>
</feature>
<feature type="domain" description="ABC transporter" evidence="12">
    <location>
        <begin position="3"/>
        <end position="241"/>
    </location>
</feature>
<keyword evidence="3" id="KW-0813">Transport</keyword>
<feature type="transmembrane region" description="Helical" evidence="11">
    <location>
        <begin position="409"/>
        <end position="431"/>
    </location>
</feature>
<keyword evidence="4" id="KW-1003">Cell membrane</keyword>
<evidence type="ECO:0000256" key="8">
    <source>
        <dbReference type="ARBA" id="ARBA00022967"/>
    </source>
</evidence>
<dbReference type="PANTHER" id="PTHR43553">
    <property type="entry name" value="HEAVY METAL TRANSPORTER"/>
    <property type="match status" value="1"/>
</dbReference>
<accession>A0A9X1V9C3</accession>
<dbReference type="Proteomes" id="UP001139263">
    <property type="component" value="Unassembled WGS sequence"/>
</dbReference>
<dbReference type="CDD" id="cd16914">
    <property type="entry name" value="EcfT"/>
    <property type="match status" value="1"/>
</dbReference>
<dbReference type="SUPFAM" id="SSF52540">
    <property type="entry name" value="P-loop containing nucleoside triphosphate hydrolases"/>
    <property type="match status" value="1"/>
</dbReference>
<organism evidence="13 14">
    <name type="scientific">Sulfoacidibacillus ferrooxidans</name>
    <dbReference type="NCBI Taxonomy" id="2005001"/>
    <lineage>
        <taxon>Bacteria</taxon>
        <taxon>Bacillati</taxon>
        <taxon>Bacillota</taxon>
        <taxon>Bacilli</taxon>
        <taxon>Bacillales</taxon>
        <taxon>Alicyclobacillaceae</taxon>
        <taxon>Sulfoacidibacillus</taxon>
    </lineage>
</organism>
<evidence type="ECO:0000256" key="9">
    <source>
        <dbReference type="ARBA" id="ARBA00022989"/>
    </source>
</evidence>
<keyword evidence="8" id="KW-1278">Translocase</keyword>
<evidence type="ECO:0000256" key="7">
    <source>
        <dbReference type="ARBA" id="ARBA00022840"/>
    </source>
</evidence>
<evidence type="ECO:0000256" key="6">
    <source>
        <dbReference type="ARBA" id="ARBA00022741"/>
    </source>
</evidence>
<name>A0A9X1V9C3_9BACL</name>
<gene>
    <name evidence="13" type="primary">ecfT</name>
    <name evidence="13" type="ORF">MM817_02288</name>
</gene>
<evidence type="ECO:0000256" key="4">
    <source>
        <dbReference type="ARBA" id="ARBA00022475"/>
    </source>
</evidence>
<dbReference type="Gene3D" id="3.40.50.300">
    <property type="entry name" value="P-loop containing nucleotide triphosphate hydrolases"/>
    <property type="match status" value="1"/>
</dbReference>
<comment type="subcellular location">
    <subcellularLocation>
        <location evidence="1">Membrane</location>
        <topology evidence="1">Multi-pass membrane protein</topology>
    </subcellularLocation>
</comment>
<dbReference type="InterPro" id="IPR003439">
    <property type="entry name" value="ABC_transporter-like_ATP-bd"/>
</dbReference>
<evidence type="ECO:0000256" key="2">
    <source>
        <dbReference type="ARBA" id="ARBA00005417"/>
    </source>
</evidence>
<evidence type="ECO:0000256" key="5">
    <source>
        <dbReference type="ARBA" id="ARBA00022692"/>
    </source>
</evidence>
<proteinExistence type="inferred from homology"/>
<keyword evidence="6" id="KW-0547">Nucleotide-binding</keyword>
<keyword evidence="10 11" id="KW-0472">Membrane</keyword>
<dbReference type="InterPro" id="IPR003593">
    <property type="entry name" value="AAA+_ATPase"/>
</dbReference>
<evidence type="ECO:0000313" key="14">
    <source>
        <dbReference type="Proteomes" id="UP001139263"/>
    </source>
</evidence>
<feature type="transmembrane region" description="Helical" evidence="11">
    <location>
        <begin position="327"/>
        <end position="352"/>
    </location>
</feature>
<dbReference type="RefSeq" id="WP_241715081.1">
    <property type="nucleotide sequence ID" value="NZ_JALBUF010000007.1"/>
</dbReference>